<dbReference type="InterPro" id="IPR057372">
    <property type="entry name" value="Ubiquitin_UBP8/5"/>
</dbReference>
<protein>
    <recommendedName>
        <fullName evidence="1">UBP8/5-like ubiquitin-like domain-containing protein</fullName>
    </recommendedName>
</protein>
<sequence length="133" mass="14509">MVDGEMAPPLMQLETLLALNMDQRMAENQAIEDGGFFLCPCESEAVPIGSGRSGERVHSDSLKSNGKSSLFTEEADALTVTISTKDNSAVNIKRANKILVLESEPIRIRDFSGRTTSIFISSSVWTMFYSSSP</sequence>
<organism evidence="2 3">
    <name type="scientific">Aegilops tauschii subsp. strangulata</name>
    <name type="common">Goatgrass</name>
    <dbReference type="NCBI Taxonomy" id="200361"/>
    <lineage>
        <taxon>Eukaryota</taxon>
        <taxon>Viridiplantae</taxon>
        <taxon>Streptophyta</taxon>
        <taxon>Embryophyta</taxon>
        <taxon>Tracheophyta</taxon>
        <taxon>Spermatophyta</taxon>
        <taxon>Magnoliopsida</taxon>
        <taxon>Liliopsida</taxon>
        <taxon>Poales</taxon>
        <taxon>Poaceae</taxon>
        <taxon>BOP clade</taxon>
        <taxon>Pooideae</taxon>
        <taxon>Triticodae</taxon>
        <taxon>Triticeae</taxon>
        <taxon>Triticinae</taxon>
        <taxon>Aegilops</taxon>
    </lineage>
</organism>
<dbReference type="STRING" id="200361.A0A453AKN2"/>
<name>A0A453AKN2_AEGTS</name>
<evidence type="ECO:0000259" key="1">
    <source>
        <dbReference type="Pfam" id="PF25242"/>
    </source>
</evidence>
<proteinExistence type="predicted"/>
<feature type="domain" description="UBP8/5-like ubiquitin-like" evidence="1">
    <location>
        <begin position="71"/>
        <end position="119"/>
    </location>
</feature>
<reference evidence="2" key="4">
    <citation type="submission" date="2019-03" db="UniProtKB">
        <authorList>
            <consortium name="EnsemblPlants"/>
        </authorList>
    </citation>
    <scope>IDENTIFICATION</scope>
</reference>
<keyword evidence="3" id="KW-1185">Reference proteome</keyword>
<reference evidence="2" key="3">
    <citation type="journal article" date="2017" name="Nature">
        <title>Genome sequence of the progenitor of the wheat D genome Aegilops tauschii.</title>
        <authorList>
            <person name="Luo M.C."/>
            <person name="Gu Y.Q."/>
            <person name="Puiu D."/>
            <person name="Wang H."/>
            <person name="Twardziok S.O."/>
            <person name="Deal K.R."/>
            <person name="Huo N."/>
            <person name="Zhu T."/>
            <person name="Wang L."/>
            <person name="Wang Y."/>
            <person name="McGuire P.E."/>
            <person name="Liu S."/>
            <person name="Long H."/>
            <person name="Ramasamy R.K."/>
            <person name="Rodriguez J.C."/>
            <person name="Van S.L."/>
            <person name="Yuan L."/>
            <person name="Wang Z."/>
            <person name="Xia Z."/>
            <person name="Xiao L."/>
            <person name="Anderson O.D."/>
            <person name="Ouyang S."/>
            <person name="Liang Y."/>
            <person name="Zimin A.V."/>
            <person name="Pertea G."/>
            <person name="Qi P."/>
            <person name="Bennetzen J.L."/>
            <person name="Dai X."/>
            <person name="Dawson M.W."/>
            <person name="Muller H.G."/>
            <person name="Kugler K."/>
            <person name="Rivarola-Duarte L."/>
            <person name="Spannagl M."/>
            <person name="Mayer K.F.X."/>
            <person name="Lu F.H."/>
            <person name="Bevan M.W."/>
            <person name="Leroy P."/>
            <person name="Li P."/>
            <person name="You F.M."/>
            <person name="Sun Q."/>
            <person name="Liu Z."/>
            <person name="Lyons E."/>
            <person name="Wicker T."/>
            <person name="Salzberg S.L."/>
            <person name="Devos K.M."/>
            <person name="Dvorak J."/>
        </authorList>
    </citation>
    <scope>NUCLEOTIDE SEQUENCE [LARGE SCALE GENOMIC DNA]</scope>
    <source>
        <strain evidence="2">cv. AL8/78</strain>
    </source>
</reference>
<accession>A0A453AKN2</accession>
<dbReference type="AlphaFoldDB" id="A0A453AKN2"/>
<reference evidence="3" key="2">
    <citation type="journal article" date="2017" name="Nat. Plants">
        <title>The Aegilops tauschii genome reveals multiple impacts of transposons.</title>
        <authorList>
            <person name="Zhao G."/>
            <person name="Zou C."/>
            <person name="Li K."/>
            <person name="Wang K."/>
            <person name="Li T."/>
            <person name="Gao L."/>
            <person name="Zhang X."/>
            <person name="Wang H."/>
            <person name="Yang Z."/>
            <person name="Liu X."/>
            <person name="Jiang W."/>
            <person name="Mao L."/>
            <person name="Kong X."/>
            <person name="Jiao Y."/>
            <person name="Jia J."/>
        </authorList>
    </citation>
    <scope>NUCLEOTIDE SEQUENCE [LARGE SCALE GENOMIC DNA]</scope>
    <source>
        <strain evidence="3">cv. AL8/78</strain>
    </source>
</reference>
<dbReference type="Proteomes" id="UP000015105">
    <property type="component" value="Chromosome 2D"/>
</dbReference>
<dbReference type="Gramene" id="AET2Gv20176300.11">
    <property type="protein sequence ID" value="AET2Gv20176300.11"/>
    <property type="gene ID" value="AET2Gv20176300"/>
</dbReference>
<evidence type="ECO:0000313" key="2">
    <source>
        <dbReference type="EnsemblPlants" id="AET2Gv20176300.11"/>
    </source>
</evidence>
<dbReference type="Pfam" id="PF25242">
    <property type="entry name" value="Ubiquitin_UBP8"/>
    <property type="match status" value="1"/>
</dbReference>
<evidence type="ECO:0000313" key="3">
    <source>
        <dbReference type="Proteomes" id="UP000015105"/>
    </source>
</evidence>
<dbReference type="EnsemblPlants" id="AET2Gv20176300.11">
    <property type="protein sequence ID" value="AET2Gv20176300.11"/>
    <property type="gene ID" value="AET2Gv20176300"/>
</dbReference>
<reference evidence="3" key="1">
    <citation type="journal article" date="2014" name="Science">
        <title>Ancient hybridizations among the ancestral genomes of bread wheat.</title>
        <authorList>
            <consortium name="International Wheat Genome Sequencing Consortium,"/>
            <person name="Marcussen T."/>
            <person name="Sandve S.R."/>
            <person name="Heier L."/>
            <person name="Spannagl M."/>
            <person name="Pfeifer M."/>
            <person name="Jakobsen K.S."/>
            <person name="Wulff B.B."/>
            <person name="Steuernagel B."/>
            <person name="Mayer K.F."/>
            <person name="Olsen O.A."/>
        </authorList>
    </citation>
    <scope>NUCLEOTIDE SEQUENCE [LARGE SCALE GENOMIC DNA]</scope>
    <source>
        <strain evidence="3">cv. AL8/78</strain>
    </source>
</reference>
<reference evidence="2" key="5">
    <citation type="journal article" date="2021" name="G3 (Bethesda)">
        <title>Aegilops tauschii genome assembly Aet v5.0 features greater sequence contiguity and improved annotation.</title>
        <authorList>
            <person name="Wang L."/>
            <person name="Zhu T."/>
            <person name="Rodriguez J.C."/>
            <person name="Deal K.R."/>
            <person name="Dubcovsky J."/>
            <person name="McGuire P.E."/>
            <person name="Lux T."/>
            <person name="Spannagl M."/>
            <person name="Mayer K.F.X."/>
            <person name="Baldrich P."/>
            <person name="Meyers B.C."/>
            <person name="Huo N."/>
            <person name="Gu Y.Q."/>
            <person name="Zhou H."/>
            <person name="Devos K.M."/>
            <person name="Bennetzen J.L."/>
            <person name="Unver T."/>
            <person name="Budak H."/>
            <person name="Gulick P.J."/>
            <person name="Galiba G."/>
            <person name="Kalapos B."/>
            <person name="Nelson D.R."/>
            <person name="Li P."/>
            <person name="You F.M."/>
            <person name="Luo M.C."/>
            <person name="Dvorak J."/>
        </authorList>
    </citation>
    <scope>NUCLEOTIDE SEQUENCE [LARGE SCALE GENOMIC DNA]</scope>
    <source>
        <strain evidence="2">cv. AL8/78</strain>
    </source>
</reference>